<keyword evidence="7" id="KW-0805">Transcription regulation</keyword>
<keyword evidence="12" id="KW-0804">Transcription</keyword>
<evidence type="ECO:0000256" key="12">
    <source>
        <dbReference type="ARBA" id="ARBA00023163"/>
    </source>
</evidence>
<dbReference type="Gene3D" id="1.25.40.20">
    <property type="entry name" value="Ankyrin repeat-containing domain"/>
    <property type="match status" value="1"/>
</dbReference>
<dbReference type="GO" id="GO:0005634">
    <property type="term" value="C:nucleus"/>
    <property type="evidence" value="ECO:0007669"/>
    <property type="project" value="UniProtKB-SubCell"/>
</dbReference>
<dbReference type="Pfam" id="PF12796">
    <property type="entry name" value="Ank_2"/>
    <property type="match status" value="1"/>
</dbReference>
<dbReference type="SMART" id="SM00015">
    <property type="entry name" value="IQ"/>
    <property type="match status" value="2"/>
</dbReference>
<dbReference type="PANTHER" id="PTHR23335:SF14">
    <property type="entry name" value="CALMODULIN-BINDING TRANSCRIPTION ACTIVATOR 2"/>
    <property type="match status" value="1"/>
</dbReference>
<dbReference type="EnsemblPlants" id="LPERR07G19680.1">
    <property type="protein sequence ID" value="LPERR07G19680.1"/>
    <property type="gene ID" value="LPERR07G19680"/>
</dbReference>
<feature type="compositionally biased region" description="Low complexity" evidence="15">
    <location>
        <begin position="238"/>
        <end position="254"/>
    </location>
</feature>
<dbReference type="PROSITE" id="PS50297">
    <property type="entry name" value="ANK_REP_REGION"/>
    <property type="match status" value="1"/>
</dbReference>
<dbReference type="Gene3D" id="2.60.40.10">
    <property type="entry name" value="Immunoglobulins"/>
    <property type="match status" value="1"/>
</dbReference>
<evidence type="ECO:0000256" key="6">
    <source>
        <dbReference type="ARBA" id="ARBA00022860"/>
    </source>
</evidence>
<name>A0A0D9X1N0_9ORYZ</name>
<evidence type="ECO:0000256" key="13">
    <source>
        <dbReference type="ARBA" id="ARBA00023242"/>
    </source>
</evidence>
<dbReference type="GO" id="GO:0006357">
    <property type="term" value="P:regulation of transcription by RNA polymerase II"/>
    <property type="evidence" value="ECO:0007669"/>
    <property type="project" value="TreeGrafter"/>
</dbReference>
<dbReference type="InterPro" id="IPR027417">
    <property type="entry name" value="P-loop_NTPase"/>
</dbReference>
<evidence type="ECO:0000256" key="14">
    <source>
        <dbReference type="PROSITE-ProRule" id="PRU00023"/>
    </source>
</evidence>
<dbReference type="SUPFAM" id="SSF52540">
    <property type="entry name" value="P-loop containing nucleoside triphosphate hydrolases"/>
    <property type="match status" value="1"/>
</dbReference>
<evidence type="ECO:0000256" key="8">
    <source>
        <dbReference type="ARBA" id="ARBA00023043"/>
    </source>
</evidence>
<keyword evidence="4" id="KW-0677">Repeat</keyword>
<dbReference type="GO" id="GO:0045893">
    <property type="term" value="P:positive regulation of DNA-templated transcription"/>
    <property type="evidence" value="ECO:0007669"/>
    <property type="project" value="UniProtKB-ARBA"/>
</dbReference>
<dbReference type="InterPro" id="IPR000048">
    <property type="entry name" value="IQ_motif_EF-hand-BS"/>
</dbReference>
<dbReference type="STRING" id="77586.A0A0D9X1N0"/>
<dbReference type="SUPFAM" id="SSF48403">
    <property type="entry name" value="Ankyrin repeat"/>
    <property type="match status" value="1"/>
</dbReference>
<dbReference type="PROSITE" id="PS51437">
    <property type="entry name" value="CG_1"/>
    <property type="match status" value="1"/>
</dbReference>
<dbReference type="Pfam" id="PF01833">
    <property type="entry name" value="TIG"/>
    <property type="match status" value="1"/>
</dbReference>
<dbReference type="Proteomes" id="UP000032180">
    <property type="component" value="Chromosome 7"/>
</dbReference>
<keyword evidence="16" id="KW-0732">Signal</keyword>
<dbReference type="Pfam" id="PF00612">
    <property type="entry name" value="IQ"/>
    <property type="match status" value="2"/>
</dbReference>
<dbReference type="GO" id="GO:0009409">
    <property type="term" value="P:response to cold"/>
    <property type="evidence" value="ECO:0007669"/>
    <property type="project" value="UniProtKB-ARBA"/>
</dbReference>
<proteinExistence type="inferred from homology"/>
<feature type="domain" description="CG-1" evidence="17">
    <location>
        <begin position="90"/>
        <end position="216"/>
    </location>
</feature>
<evidence type="ECO:0000259" key="17">
    <source>
        <dbReference type="PROSITE" id="PS51437"/>
    </source>
</evidence>
<evidence type="ECO:0000256" key="16">
    <source>
        <dbReference type="SAM" id="SignalP"/>
    </source>
</evidence>
<protein>
    <recommendedName>
        <fullName evidence="17">CG-1 domain-containing protein</fullName>
    </recommendedName>
</protein>
<dbReference type="InterPro" id="IPR036770">
    <property type="entry name" value="Ankyrin_rpt-contain_sf"/>
</dbReference>
<feature type="repeat" description="ANK" evidence="14">
    <location>
        <begin position="752"/>
        <end position="784"/>
    </location>
</feature>
<keyword evidence="10" id="KW-0238">DNA-binding</keyword>
<keyword evidence="11" id="KW-0010">Activator</keyword>
<evidence type="ECO:0000313" key="18">
    <source>
        <dbReference type="EnsemblPlants" id="LPERR07G19680.1"/>
    </source>
</evidence>
<evidence type="ECO:0000256" key="4">
    <source>
        <dbReference type="ARBA" id="ARBA00022737"/>
    </source>
</evidence>
<feature type="region of interest" description="Disordered" evidence="15">
    <location>
        <begin position="228"/>
        <end position="259"/>
    </location>
</feature>
<dbReference type="Gramene" id="LPERR07G19680.1">
    <property type="protein sequence ID" value="LPERR07G19680.1"/>
    <property type="gene ID" value="LPERR07G19680"/>
</dbReference>
<evidence type="ECO:0000256" key="5">
    <source>
        <dbReference type="ARBA" id="ARBA00022837"/>
    </source>
</evidence>
<dbReference type="SMART" id="SM00248">
    <property type="entry name" value="ANK"/>
    <property type="match status" value="2"/>
</dbReference>
<feature type="signal peptide" evidence="16">
    <location>
        <begin position="1"/>
        <end position="24"/>
    </location>
</feature>
<evidence type="ECO:0000256" key="11">
    <source>
        <dbReference type="ARBA" id="ARBA00023159"/>
    </source>
</evidence>
<dbReference type="PROSITE" id="PS50088">
    <property type="entry name" value="ANK_REPEAT"/>
    <property type="match status" value="1"/>
</dbReference>
<keyword evidence="19" id="KW-1185">Reference proteome</keyword>
<keyword evidence="3" id="KW-0597">Phosphoprotein</keyword>
<evidence type="ECO:0000256" key="3">
    <source>
        <dbReference type="ARBA" id="ARBA00022553"/>
    </source>
</evidence>
<keyword evidence="5" id="KW-0106">Calcium</keyword>
<keyword evidence="9" id="KW-0175">Coiled coil</keyword>
<evidence type="ECO:0000256" key="10">
    <source>
        <dbReference type="ARBA" id="ARBA00023125"/>
    </source>
</evidence>
<dbReference type="InterPro" id="IPR014756">
    <property type="entry name" value="Ig_E-set"/>
</dbReference>
<evidence type="ECO:0000256" key="2">
    <source>
        <dbReference type="ARBA" id="ARBA00008267"/>
    </source>
</evidence>
<organism evidence="18 19">
    <name type="scientific">Leersia perrieri</name>
    <dbReference type="NCBI Taxonomy" id="77586"/>
    <lineage>
        <taxon>Eukaryota</taxon>
        <taxon>Viridiplantae</taxon>
        <taxon>Streptophyta</taxon>
        <taxon>Embryophyta</taxon>
        <taxon>Tracheophyta</taxon>
        <taxon>Spermatophyta</taxon>
        <taxon>Magnoliopsida</taxon>
        <taxon>Liliopsida</taxon>
        <taxon>Poales</taxon>
        <taxon>Poaceae</taxon>
        <taxon>BOP clade</taxon>
        <taxon>Oryzoideae</taxon>
        <taxon>Oryzeae</taxon>
        <taxon>Oryzinae</taxon>
        <taxon>Leersia</taxon>
    </lineage>
</organism>
<dbReference type="PROSITE" id="PS50096">
    <property type="entry name" value="IQ"/>
    <property type="match status" value="2"/>
</dbReference>
<dbReference type="FunFam" id="2.60.40.10:FF:000314">
    <property type="entry name" value="Calmodulin-binding transcription activator 2"/>
    <property type="match status" value="1"/>
</dbReference>
<evidence type="ECO:0000256" key="1">
    <source>
        <dbReference type="ARBA" id="ARBA00004123"/>
    </source>
</evidence>
<accession>A0A0D9X1N0</accession>
<evidence type="ECO:0000313" key="19">
    <source>
        <dbReference type="Proteomes" id="UP000032180"/>
    </source>
</evidence>
<evidence type="ECO:0000256" key="15">
    <source>
        <dbReference type="SAM" id="MobiDB-lite"/>
    </source>
</evidence>
<feature type="compositionally biased region" description="Polar residues" evidence="15">
    <location>
        <begin position="228"/>
        <end position="237"/>
    </location>
</feature>
<dbReference type="InterPro" id="IPR002909">
    <property type="entry name" value="IPT_dom"/>
</dbReference>
<evidence type="ECO:0000256" key="7">
    <source>
        <dbReference type="ARBA" id="ARBA00023015"/>
    </source>
</evidence>
<dbReference type="SMART" id="SM01076">
    <property type="entry name" value="CG-1"/>
    <property type="match status" value="1"/>
</dbReference>
<reference evidence="19" key="2">
    <citation type="submission" date="2013-12" db="EMBL/GenBank/DDBJ databases">
        <authorList>
            <person name="Yu Y."/>
            <person name="Lee S."/>
            <person name="de Baynast K."/>
            <person name="Wissotski M."/>
            <person name="Liu L."/>
            <person name="Talag J."/>
            <person name="Goicoechea J."/>
            <person name="Angelova A."/>
            <person name="Jetty R."/>
            <person name="Kudrna D."/>
            <person name="Golser W."/>
            <person name="Rivera L."/>
            <person name="Zhang J."/>
            <person name="Wing R."/>
        </authorList>
    </citation>
    <scope>NUCLEOTIDE SEQUENCE</scope>
</reference>
<feature type="chain" id="PRO_5002349440" description="CG-1 domain-containing protein" evidence="16">
    <location>
        <begin position="25"/>
        <end position="1114"/>
    </location>
</feature>
<dbReference type="GO" id="GO:0003712">
    <property type="term" value="F:transcription coregulator activity"/>
    <property type="evidence" value="ECO:0007669"/>
    <property type="project" value="TreeGrafter"/>
</dbReference>
<dbReference type="InterPro" id="IPR002110">
    <property type="entry name" value="Ankyrin_rpt"/>
</dbReference>
<dbReference type="InterPro" id="IPR005559">
    <property type="entry name" value="CG-1_dom"/>
</dbReference>
<dbReference type="InterPro" id="IPR013783">
    <property type="entry name" value="Ig-like_fold"/>
</dbReference>
<keyword evidence="8 14" id="KW-0040">ANK repeat</keyword>
<keyword evidence="13" id="KW-0539">Nucleus</keyword>
<dbReference type="PANTHER" id="PTHR23335">
    <property type="entry name" value="CALMODULIN-BINDING TRANSCRIPTION ACTIVATOR CAMTA"/>
    <property type="match status" value="1"/>
</dbReference>
<dbReference type="SUPFAM" id="SSF81296">
    <property type="entry name" value="E set domains"/>
    <property type="match status" value="1"/>
</dbReference>
<reference evidence="18 19" key="1">
    <citation type="submission" date="2012-08" db="EMBL/GenBank/DDBJ databases">
        <title>Oryza genome evolution.</title>
        <authorList>
            <person name="Wing R.A."/>
        </authorList>
    </citation>
    <scope>NUCLEOTIDE SEQUENCE</scope>
</reference>
<dbReference type="Pfam" id="PF03859">
    <property type="entry name" value="CG-1"/>
    <property type="match status" value="1"/>
</dbReference>
<keyword evidence="6" id="KW-0112">Calmodulin-binding</keyword>
<dbReference type="AlphaFoldDB" id="A0A0D9X1N0"/>
<sequence>MQGHYRHSMLLLSLLPFSPFVTLPHVTNIPIRRRRALKSLAARIKIPQIHRAAPRFRAARRRRRRQRRRLADRWMAEVRKYGLPNQPPDIPQILLEAQNRWLRPTEICHILSNYKKFSIAPEPPNRPASGSLFLFDRKILRYFRKDGHNWRKKKDGKTVKEAHEKLKVGSVDVLHCYYAHGEENENFQRRTYWLLEEGFMNIVLVHYLEVKGGKQSFSRSKDAEESVGLSNADSPACSNSFASQSQVASQSMDAESPISGQISEYEDAETAKFGATDNCRASSRYDPFVEMQQPVDGVMMDDMLGVSAPSAGYRGEMQTTTANSNNHFATPYDIAGVFNEAGAGLRGASKTLHDSVRFGEPYPEYPTDLMEPALYSSIATMESNNLDDNSRLETFMSEALYTNNLTQKEADALTTVGITPSQVENNSYADGSIRYPLLKQTSLDLFKIEPDGLKKFDSFSRWMSSELPEVADLDIKSSSDAFWSSTETVSVADGTSIAMNEQLDAFVVSPSLSQDQLFSIIDVSPSYACTGSRNKVLITGTFLANKEHVENCKWSCMFGDVEVPAEVLAHGSLRCYTPVHLSGRVPFYVTCSNRVACSEVREFEFRDSGSRHMDASDPHITGINEMHLHIRLEKLLSLGQDDYEKYVMSEGNEKSEIINTINSLMLDDKWSNQAVPTDEKEVSTARDQNIEKLVKEKLYCWLIHKIHDEGKGPNVLGNEGQGVIHLVAALGYDWAIRPIITAGVNVNFRDARGWTALHWAASCGRERTVGALIASGAESGLLTDPTPQFPSGRTAADLASENGHKGIAGFLAESALTSHLRALTLRESKDGNAKEICGLGGTEEFAGSSSAHLPCGDSQAESLKDSLSAVRKSTQAAARIFQAFRVESFHRKKVVEYGDDDCGLSDERTLSLVSIRKPGQNDGPSHSAAVRIQNKFRGWKGRKEFMIIRQKIVKIQAHVRGHQVRKSFRKIIWSVGIVEKIILRWRRKRRGLRGFQPVKQLEGPSQIQQLEGPSQIQPAKEEEEVDEYDYLKDGRKQAEGRLQRALARVKSMTQYPEAREQYSRLANCVTELQEPQAMIQDDMQSDAAIADGGDFMAELDELCGDDDAPMPPIL</sequence>
<dbReference type="Gene3D" id="1.20.5.190">
    <property type="match status" value="1"/>
</dbReference>
<evidence type="ECO:0000256" key="9">
    <source>
        <dbReference type="ARBA" id="ARBA00023054"/>
    </source>
</evidence>
<comment type="subcellular location">
    <subcellularLocation>
        <location evidence="1">Nucleus</location>
    </subcellularLocation>
</comment>
<dbReference type="GO" id="GO:0005516">
    <property type="term" value="F:calmodulin binding"/>
    <property type="evidence" value="ECO:0007669"/>
    <property type="project" value="UniProtKB-KW"/>
</dbReference>
<dbReference type="eggNOG" id="KOG0520">
    <property type="taxonomic scope" value="Eukaryota"/>
</dbReference>
<comment type="similarity">
    <text evidence="2">Belongs to the CAMTA family.</text>
</comment>
<dbReference type="GO" id="GO:0003690">
    <property type="term" value="F:double-stranded DNA binding"/>
    <property type="evidence" value="ECO:0007669"/>
    <property type="project" value="TreeGrafter"/>
</dbReference>
<dbReference type="FunFam" id="1.20.5.190:FF:000003">
    <property type="entry name" value="Calmodulin-binding transcription activator 2"/>
    <property type="match status" value="1"/>
</dbReference>
<dbReference type="FunFam" id="1.25.40.20:FF:000326">
    <property type="entry name" value="Calmodulin-binding transcription activator 2"/>
    <property type="match status" value="1"/>
</dbReference>
<reference evidence="18" key="3">
    <citation type="submission" date="2015-04" db="UniProtKB">
        <authorList>
            <consortium name="EnsemblPlants"/>
        </authorList>
    </citation>
    <scope>IDENTIFICATION</scope>
</reference>